<dbReference type="GO" id="GO:0032502">
    <property type="term" value="P:developmental process"/>
    <property type="evidence" value="ECO:0007669"/>
    <property type="project" value="InterPro"/>
</dbReference>
<dbReference type="PROSITE" id="PS51666">
    <property type="entry name" value="QLQ"/>
    <property type="match status" value="1"/>
</dbReference>
<dbReference type="GO" id="GO:0005634">
    <property type="term" value="C:nucleus"/>
    <property type="evidence" value="ECO:0007669"/>
    <property type="project" value="UniProtKB-SubCell"/>
</dbReference>
<reference evidence="11 12" key="1">
    <citation type="journal article" date="2020" name="Nat. Food">
        <title>A phased Vanilla planifolia genome enables genetic improvement of flavour and production.</title>
        <authorList>
            <person name="Hasing T."/>
            <person name="Tang H."/>
            <person name="Brym M."/>
            <person name="Khazi F."/>
            <person name="Huang T."/>
            <person name="Chambers A.H."/>
        </authorList>
    </citation>
    <scope>NUCLEOTIDE SEQUENCE [LARGE SCALE GENOMIC DNA]</scope>
    <source>
        <tissue evidence="9">Leaf</tissue>
    </source>
</reference>
<evidence type="ECO:0000256" key="6">
    <source>
        <dbReference type="SAM" id="MobiDB-lite"/>
    </source>
</evidence>
<evidence type="ECO:0000313" key="10">
    <source>
        <dbReference type="EMBL" id="KAG0483520.1"/>
    </source>
</evidence>
<feature type="compositionally biased region" description="Polar residues" evidence="6">
    <location>
        <begin position="193"/>
        <end position="208"/>
    </location>
</feature>
<evidence type="ECO:0000256" key="4">
    <source>
        <dbReference type="PROSITE-ProRule" id="PRU01002"/>
    </source>
</evidence>
<feature type="short sequence motif" description="Bipartite nuclear localization signal" evidence="4">
    <location>
        <begin position="135"/>
        <end position="145"/>
    </location>
</feature>
<evidence type="ECO:0000313" key="11">
    <source>
        <dbReference type="Proteomes" id="UP000636800"/>
    </source>
</evidence>
<comment type="function">
    <text evidence="5">Transcription activator.</text>
</comment>
<comment type="caution">
    <text evidence="9">The sequence shown here is derived from an EMBL/GenBank/DDBJ whole genome shotgun (WGS) entry which is preliminary data.</text>
</comment>
<dbReference type="InterPro" id="IPR014978">
    <property type="entry name" value="Gln-Leu-Gln_QLQ"/>
</dbReference>
<dbReference type="PANTHER" id="PTHR31602">
    <property type="entry name" value="GROWTH-REGULATING FACTOR 5"/>
    <property type="match status" value="1"/>
</dbReference>
<keyword evidence="5" id="KW-0010">Activator</keyword>
<keyword evidence="11" id="KW-1185">Reference proteome</keyword>
<feature type="region of interest" description="Disordered" evidence="6">
    <location>
        <begin position="337"/>
        <end position="360"/>
    </location>
</feature>
<evidence type="ECO:0000313" key="12">
    <source>
        <dbReference type="Proteomes" id="UP000639772"/>
    </source>
</evidence>
<evidence type="ECO:0000256" key="3">
    <source>
        <dbReference type="ARBA" id="ARBA00023242"/>
    </source>
</evidence>
<dbReference type="PANTHER" id="PTHR31602:SF63">
    <property type="entry name" value="GROWTH-REGULATING FACTOR 3"/>
    <property type="match status" value="1"/>
</dbReference>
<dbReference type="Pfam" id="PF08879">
    <property type="entry name" value="WRC"/>
    <property type="match status" value="1"/>
</dbReference>
<dbReference type="SMART" id="SM00951">
    <property type="entry name" value="QLQ"/>
    <property type="match status" value="1"/>
</dbReference>
<evidence type="ECO:0000313" key="9">
    <source>
        <dbReference type="EMBL" id="KAG0481036.1"/>
    </source>
</evidence>
<feature type="region of interest" description="Disordered" evidence="6">
    <location>
        <begin position="193"/>
        <end position="213"/>
    </location>
</feature>
<dbReference type="EMBL" id="JADCNL010000005">
    <property type="protein sequence ID" value="KAG0481036.1"/>
    <property type="molecule type" value="Genomic_DNA"/>
</dbReference>
<keyword evidence="3 4" id="KW-0539">Nucleus</keyword>
<sequence>MEYQLLGGSHPRQSERSTASAALALFVPEPNKSSSFITGCIPNMSGFSESPPNTISWLGGYFSLAQWQELELQTLIYKYMASGASVPMELILSLKRSVLSTSPYYNHSQIYKNLQPALMQSGYWSSYSIDPEPGRCRRTDGKKWRCSRDVMPGKRYCERHVHRGRNRSRKLVEVPKPAHSGGLQAAVLPSPMQTNKDSHVTQSGSLNQRAPGDKTMDVYLKGSPFSKLNSKDLQTKKHEGEELRRFFDDWPKAEQASNISTNTKTADSGTNLSISISANNSDFSLKLSTGNGDSFGNGKTDQGRVLLPVGNWVTWGSNGEASLGGPLAEVLRSSSASIASPKSVLQKPKGSASETSSIST</sequence>
<gene>
    <name evidence="10" type="ORF">HPP92_011604</name>
    <name evidence="9" type="ORF">HPP92_011894</name>
</gene>
<dbReference type="Proteomes" id="UP000639772">
    <property type="component" value="Unassembled WGS sequence"/>
</dbReference>
<name>A0A835R1I4_VANPL</name>
<comment type="subcellular location">
    <subcellularLocation>
        <location evidence="1 4 5">Nucleus</location>
    </subcellularLocation>
</comment>
<evidence type="ECO:0000256" key="1">
    <source>
        <dbReference type="ARBA" id="ARBA00004123"/>
    </source>
</evidence>
<proteinExistence type="inferred from homology"/>
<evidence type="ECO:0000259" key="8">
    <source>
        <dbReference type="PROSITE" id="PS51667"/>
    </source>
</evidence>
<comment type="domain">
    <text evidence="5">The QLQ domain and WRC domain may be involved in protein-protein interaction and DNA-binding, respectively.</text>
</comment>
<evidence type="ECO:0000256" key="5">
    <source>
        <dbReference type="RuleBase" id="RU367127"/>
    </source>
</evidence>
<dbReference type="Pfam" id="PF08880">
    <property type="entry name" value="QLQ"/>
    <property type="match status" value="1"/>
</dbReference>
<dbReference type="GO" id="GO:0006351">
    <property type="term" value="P:DNA-templated transcription"/>
    <property type="evidence" value="ECO:0007669"/>
    <property type="project" value="UniProtKB-UniRule"/>
</dbReference>
<dbReference type="InterPro" id="IPR014977">
    <property type="entry name" value="WRC_dom"/>
</dbReference>
<dbReference type="Proteomes" id="UP000636800">
    <property type="component" value="Chromosome 5"/>
</dbReference>
<comment type="similarity">
    <text evidence="2 5">Belongs to the GRF family.</text>
</comment>
<evidence type="ECO:0000259" key="7">
    <source>
        <dbReference type="PROSITE" id="PS51666"/>
    </source>
</evidence>
<feature type="domain" description="WRC" evidence="8">
    <location>
        <begin position="130"/>
        <end position="174"/>
    </location>
</feature>
<dbReference type="InterPro" id="IPR031137">
    <property type="entry name" value="GRF"/>
</dbReference>
<evidence type="ECO:0000256" key="2">
    <source>
        <dbReference type="ARBA" id="ARBA00008122"/>
    </source>
</evidence>
<dbReference type="PROSITE" id="PS51667">
    <property type="entry name" value="WRC"/>
    <property type="match status" value="1"/>
</dbReference>
<dbReference type="GO" id="GO:0006355">
    <property type="term" value="P:regulation of DNA-templated transcription"/>
    <property type="evidence" value="ECO:0007669"/>
    <property type="project" value="InterPro"/>
</dbReference>
<dbReference type="EMBL" id="JADCNM010000005">
    <property type="protein sequence ID" value="KAG0483520.1"/>
    <property type="molecule type" value="Genomic_DNA"/>
</dbReference>
<keyword evidence="5" id="KW-0804">Transcription</keyword>
<feature type="short sequence motif" description="Bipartite nuclear localization signal" evidence="4">
    <location>
        <begin position="163"/>
        <end position="170"/>
    </location>
</feature>
<protein>
    <recommendedName>
        <fullName evidence="5">Growth-regulating factor</fullName>
    </recommendedName>
</protein>
<dbReference type="AlphaFoldDB" id="A0A835R1I4"/>
<organism evidence="9 11">
    <name type="scientific">Vanilla planifolia</name>
    <name type="common">Vanilla</name>
    <dbReference type="NCBI Taxonomy" id="51239"/>
    <lineage>
        <taxon>Eukaryota</taxon>
        <taxon>Viridiplantae</taxon>
        <taxon>Streptophyta</taxon>
        <taxon>Embryophyta</taxon>
        <taxon>Tracheophyta</taxon>
        <taxon>Spermatophyta</taxon>
        <taxon>Magnoliopsida</taxon>
        <taxon>Liliopsida</taxon>
        <taxon>Asparagales</taxon>
        <taxon>Orchidaceae</taxon>
        <taxon>Vanilloideae</taxon>
        <taxon>Vanilleae</taxon>
        <taxon>Vanilla</taxon>
    </lineage>
</organism>
<dbReference type="OrthoDB" id="1927209at2759"/>
<dbReference type="GO" id="GO:0005524">
    <property type="term" value="F:ATP binding"/>
    <property type="evidence" value="ECO:0007669"/>
    <property type="project" value="UniProtKB-UniRule"/>
</dbReference>
<accession>A0A835R1I4</accession>
<keyword evidence="5" id="KW-0805">Transcription regulation</keyword>
<feature type="domain" description="QLQ" evidence="7">
    <location>
        <begin position="61"/>
        <end position="96"/>
    </location>
</feature>